<evidence type="ECO:0000313" key="2">
    <source>
        <dbReference type="EMBL" id="KAK9952665.1"/>
    </source>
</evidence>
<name>A0AAW1YUE1_CULAL</name>
<sequence length="117" mass="13388">MREKCLNPTWSQCTVITKSVVDKYPGSFEDRTDEGDRMGNGYFTLSSQLKNRVDNLNRNNTLARLRKPKRPADTNDVHPAQPEKVAKTDSYGCINWQPSQLPEGETIDSLHHKKEEL</sequence>
<accession>A0AAW1YUE1</accession>
<dbReference type="PANTHER" id="PTHR31025">
    <property type="entry name" value="SI:CH211-196P9.1-RELATED"/>
    <property type="match status" value="1"/>
</dbReference>
<gene>
    <name evidence="2" type="ORF">ABG768_018479</name>
</gene>
<feature type="compositionally biased region" description="Basic and acidic residues" evidence="1">
    <location>
        <begin position="108"/>
        <end position="117"/>
    </location>
</feature>
<comment type="caution">
    <text evidence="2">The sequence shown here is derived from an EMBL/GenBank/DDBJ whole genome shotgun (WGS) entry which is preliminary data.</text>
</comment>
<dbReference type="Proteomes" id="UP001479290">
    <property type="component" value="Unassembled WGS sequence"/>
</dbReference>
<evidence type="ECO:0000256" key="1">
    <source>
        <dbReference type="SAM" id="MobiDB-lite"/>
    </source>
</evidence>
<reference evidence="2 3" key="1">
    <citation type="submission" date="2024-05" db="EMBL/GenBank/DDBJ databases">
        <title>A high-quality chromosomal-level genome assembly of Topmouth culter (Culter alburnus).</title>
        <authorList>
            <person name="Zhao H."/>
        </authorList>
    </citation>
    <scope>NUCLEOTIDE SEQUENCE [LARGE SCALE GENOMIC DNA]</scope>
    <source>
        <strain evidence="2">CATC2023</strain>
        <tissue evidence="2">Muscle</tissue>
    </source>
</reference>
<dbReference type="AlphaFoldDB" id="A0AAW1YUE1"/>
<proteinExistence type="predicted"/>
<feature type="region of interest" description="Disordered" evidence="1">
    <location>
        <begin position="65"/>
        <end position="117"/>
    </location>
</feature>
<protein>
    <submittedName>
        <fullName evidence="2">Uncharacterized protein</fullName>
    </submittedName>
</protein>
<dbReference type="EMBL" id="JAWDJR010000024">
    <property type="protein sequence ID" value="KAK9952665.1"/>
    <property type="molecule type" value="Genomic_DNA"/>
</dbReference>
<evidence type="ECO:0000313" key="3">
    <source>
        <dbReference type="Proteomes" id="UP001479290"/>
    </source>
</evidence>
<dbReference type="PANTHER" id="PTHR31025:SF22">
    <property type="entry name" value="IP13529P"/>
    <property type="match status" value="1"/>
</dbReference>
<keyword evidence="3" id="KW-1185">Reference proteome</keyword>
<organism evidence="2 3">
    <name type="scientific">Culter alburnus</name>
    <name type="common">Topmouth culter</name>
    <dbReference type="NCBI Taxonomy" id="194366"/>
    <lineage>
        <taxon>Eukaryota</taxon>
        <taxon>Metazoa</taxon>
        <taxon>Chordata</taxon>
        <taxon>Craniata</taxon>
        <taxon>Vertebrata</taxon>
        <taxon>Euteleostomi</taxon>
        <taxon>Actinopterygii</taxon>
        <taxon>Neopterygii</taxon>
        <taxon>Teleostei</taxon>
        <taxon>Ostariophysi</taxon>
        <taxon>Cypriniformes</taxon>
        <taxon>Xenocyprididae</taxon>
        <taxon>Xenocypridinae</taxon>
        <taxon>Culter</taxon>
    </lineage>
</organism>